<gene>
    <name evidence="1" type="ORF">BIGA_0867</name>
    <name evidence="2" type="ORF">ESN35_01905</name>
</gene>
<sequence>MKRLTKLEQLSEHAEYLPEVYPVPGEDDNVQFQANVNLDVNGTDATNWPITVNVEFDVTVCVSRQQDGSDESGDNYERLLHIELVLRCDLDDATINSDTQQSEARTAIWPYCRERLTRIIRDFPVTVPELPYLI</sequence>
<evidence type="ECO:0008006" key="5">
    <source>
        <dbReference type="Google" id="ProtNLM"/>
    </source>
</evidence>
<reference evidence="2 4" key="2">
    <citation type="submission" date="2019-01" db="EMBL/GenBank/DDBJ databases">
        <title>Complete genome sequence of Bifidobacterium gallinarum CACC 514.</title>
        <authorList>
            <person name="Jung M."/>
        </authorList>
    </citation>
    <scope>NUCLEOTIDE SEQUENCE [LARGE SCALE GENOMIC DNA]</scope>
    <source>
        <strain evidence="2 4">CACC 514</strain>
    </source>
</reference>
<dbReference type="EMBL" id="JGYX01000002">
    <property type="protein sequence ID" value="KFI61416.1"/>
    <property type="molecule type" value="Genomic_DNA"/>
</dbReference>
<dbReference type="Proteomes" id="UP000029046">
    <property type="component" value="Unassembled WGS sequence"/>
</dbReference>
<evidence type="ECO:0000313" key="2">
    <source>
        <dbReference type="EMBL" id="QAY32333.1"/>
    </source>
</evidence>
<evidence type="ECO:0000313" key="3">
    <source>
        <dbReference type="Proteomes" id="UP000029046"/>
    </source>
</evidence>
<accession>A0A087ARL6</accession>
<reference evidence="1 3" key="1">
    <citation type="submission" date="2014-03" db="EMBL/GenBank/DDBJ databases">
        <title>Genomics of Bifidobacteria.</title>
        <authorList>
            <person name="Ventura M."/>
            <person name="Milani C."/>
            <person name="Lugli G.A."/>
        </authorList>
    </citation>
    <scope>NUCLEOTIDE SEQUENCE [LARGE SCALE GENOMIC DNA]</scope>
    <source>
        <strain evidence="1 3">LMG 11586</strain>
    </source>
</reference>
<name>A0A087ARL6_9BIFI</name>
<evidence type="ECO:0000313" key="4">
    <source>
        <dbReference type="Proteomes" id="UP000293589"/>
    </source>
</evidence>
<protein>
    <recommendedName>
        <fullName evidence="5">Preprotein translocase subunit SecB</fullName>
    </recommendedName>
</protein>
<evidence type="ECO:0000313" key="1">
    <source>
        <dbReference type="EMBL" id="KFI61416.1"/>
    </source>
</evidence>
<organism evidence="1 3">
    <name type="scientific">Bifidobacterium pullorum subsp. gallinarum</name>
    <dbReference type="NCBI Taxonomy" id="78344"/>
    <lineage>
        <taxon>Bacteria</taxon>
        <taxon>Bacillati</taxon>
        <taxon>Actinomycetota</taxon>
        <taxon>Actinomycetes</taxon>
        <taxon>Bifidobacteriales</taxon>
        <taxon>Bifidobacteriaceae</taxon>
        <taxon>Bifidobacterium</taxon>
    </lineage>
</organism>
<dbReference type="AlphaFoldDB" id="A0A087ARL6"/>
<dbReference type="KEGG" id="bgx:ESN35_01905"/>
<keyword evidence="3" id="KW-1185">Reference proteome</keyword>
<proteinExistence type="predicted"/>
<dbReference type="EMBL" id="CP035464">
    <property type="protein sequence ID" value="QAY32333.1"/>
    <property type="molecule type" value="Genomic_DNA"/>
</dbReference>
<dbReference type="Proteomes" id="UP000293589">
    <property type="component" value="Chromosome"/>
</dbReference>
<dbReference type="OrthoDB" id="9908685at2"/>
<dbReference type="RefSeq" id="WP_033507261.1">
    <property type="nucleotide sequence ID" value="NZ_CP035464.1"/>
</dbReference>